<evidence type="ECO:0000256" key="1">
    <source>
        <dbReference type="SAM" id="MobiDB-lite"/>
    </source>
</evidence>
<accession>Q60DI1</accession>
<dbReference type="EMBL" id="AC146338">
    <property type="protein sequence ID" value="AAV31368.1"/>
    <property type="molecule type" value="Genomic_DNA"/>
</dbReference>
<protein>
    <recommendedName>
        <fullName evidence="2">DUF834 domain-containing protein</fullName>
    </recommendedName>
</protein>
<feature type="compositionally biased region" description="Basic residues" evidence="1">
    <location>
        <begin position="1"/>
        <end position="14"/>
    </location>
</feature>
<feature type="compositionally biased region" description="Low complexity" evidence="1">
    <location>
        <begin position="55"/>
        <end position="66"/>
    </location>
</feature>
<organism evidence="3 4">
    <name type="scientific">Oryza sativa subsp. japonica</name>
    <name type="common">Rice</name>
    <dbReference type="NCBI Taxonomy" id="39947"/>
    <lineage>
        <taxon>Eukaryota</taxon>
        <taxon>Viridiplantae</taxon>
        <taxon>Streptophyta</taxon>
        <taxon>Embryophyta</taxon>
        <taxon>Tracheophyta</taxon>
        <taxon>Spermatophyta</taxon>
        <taxon>Magnoliopsida</taxon>
        <taxon>Liliopsida</taxon>
        <taxon>Poales</taxon>
        <taxon>Poaceae</taxon>
        <taxon>BOP clade</taxon>
        <taxon>Oryzoideae</taxon>
        <taxon>Oryzeae</taxon>
        <taxon>Oryzinae</taxon>
        <taxon>Oryza</taxon>
        <taxon>Oryza sativa</taxon>
    </lineage>
</organism>
<feature type="compositionally biased region" description="Basic and acidic residues" evidence="1">
    <location>
        <begin position="98"/>
        <end position="116"/>
    </location>
</feature>
<evidence type="ECO:0000259" key="2">
    <source>
        <dbReference type="Pfam" id="PF05754"/>
    </source>
</evidence>
<feature type="compositionally biased region" description="Basic and acidic residues" evidence="1">
    <location>
        <begin position="126"/>
        <end position="147"/>
    </location>
</feature>
<dbReference type="Pfam" id="PF05754">
    <property type="entry name" value="DUF834"/>
    <property type="match status" value="1"/>
</dbReference>
<reference evidence="4" key="2">
    <citation type="journal article" date="2008" name="Nucleic Acids Res.">
        <title>The rice annotation project database (RAP-DB): 2008 update.</title>
        <authorList>
            <consortium name="The rice annotation project (RAP)"/>
        </authorList>
    </citation>
    <scope>GENOME REANNOTATION</scope>
    <source>
        <strain evidence="4">cv. Nipponbare</strain>
    </source>
</reference>
<reference evidence="4" key="1">
    <citation type="journal article" date="2005" name="Nature">
        <title>The map-based sequence of the rice genome.</title>
        <authorList>
            <consortium name="International rice genome sequencing project (IRGSP)"/>
            <person name="Matsumoto T."/>
            <person name="Wu J."/>
            <person name="Kanamori H."/>
            <person name="Katayose Y."/>
            <person name="Fujisawa M."/>
            <person name="Namiki N."/>
            <person name="Mizuno H."/>
            <person name="Yamamoto K."/>
            <person name="Antonio B.A."/>
            <person name="Baba T."/>
            <person name="Sakata K."/>
            <person name="Nagamura Y."/>
            <person name="Aoki H."/>
            <person name="Arikawa K."/>
            <person name="Arita K."/>
            <person name="Bito T."/>
            <person name="Chiden Y."/>
            <person name="Fujitsuka N."/>
            <person name="Fukunaka R."/>
            <person name="Hamada M."/>
            <person name="Harada C."/>
            <person name="Hayashi A."/>
            <person name="Hijishita S."/>
            <person name="Honda M."/>
            <person name="Hosokawa S."/>
            <person name="Ichikawa Y."/>
            <person name="Idonuma A."/>
            <person name="Iijima M."/>
            <person name="Ikeda M."/>
            <person name="Ikeno M."/>
            <person name="Ito K."/>
            <person name="Ito S."/>
            <person name="Ito T."/>
            <person name="Ito Y."/>
            <person name="Ito Y."/>
            <person name="Iwabuchi A."/>
            <person name="Kamiya K."/>
            <person name="Karasawa W."/>
            <person name="Kurita K."/>
            <person name="Katagiri S."/>
            <person name="Kikuta A."/>
            <person name="Kobayashi H."/>
            <person name="Kobayashi N."/>
            <person name="Machita K."/>
            <person name="Maehara T."/>
            <person name="Masukawa M."/>
            <person name="Mizubayashi T."/>
            <person name="Mukai Y."/>
            <person name="Nagasaki H."/>
            <person name="Nagata Y."/>
            <person name="Naito S."/>
            <person name="Nakashima M."/>
            <person name="Nakama Y."/>
            <person name="Nakamichi Y."/>
            <person name="Nakamura M."/>
            <person name="Meguro A."/>
            <person name="Negishi M."/>
            <person name="Ohta I."/>
            <person name="Ohta T."/>
            <person name="Okamoto M."/>
            <person name="Ono N."/>
            <person name="Saji S."/>
            <person name="Sakaguchi M."/>
            <person name="Sakai K."/>
            <person name="Shibata M."/>
            <person name="Shimokawa T."/>
            <person name="Song J."/>
            <person name="Takazaki Y."/>
            <person name="Terasawa K."/>
            <person name="Tsugane M."/>
            <person name="Tsuji K."/>
            <person name="Ueda S."/>
            <person name="Waki K."/>
            <person name="Yamagata H."/>
            <person name="Yamamoto M."/>
            <person name="Yamamoto S."/>
            <person name="Yamane H."/>
            <person name="Yoshiki S."/>
            <person name="Yoshihara R."/>
            <person name="Yukawa K."/>
            <person name="Zhong H."/>
            <person name="Yano M."/>
            <person name="Yuan Q."/>
            <person name="Ouyang S."/>
            <person name="Liu J."/>
            <person name="Jones K.M."/>
            <person name="Gansberger K."/>
            <person name="Moffat K."/>
            <person name="Hill J."/>
            <person name="Bera J."/>
            <person name="Fadrosh D."/>
            <person name="Jin S."/>
            <person name="Johri S."/>
            <person name="Kim M."/>
            <person name="Overton L."/>
            <person name="Reardon M."/>
            <person name="Tsitrin T."/>
            <person name="Vuong H."/>
            <person name="Weaver B."/>
            <person name="Ciecko A."/>
            <person name="Tallon L."/>
            <person name="Jackson J."/>
            <person name="Pai G."/>
            <person name="Aken S.V."/>
            <person name="Utterback T."/>
            <person name="Reidmuller S."/>
            <person name="Feldblyum T."/>
            <person name="Hsiao J."/>
            <person name="Zismann V."/>
            <person name="Iobst S."/>
            <person name="de Vazeille A.R."/>
            <person name="Buell C.R."/>
            <person name="Ying K."/>
            <person name="Li Y."/>
            <person name="Lu T."/>
            <person name="Huang Y."/>
            <person name="Zhao Q."/>
            <person name="Feng Q."/>
            <person name="Zhang L."/>
            <person name="Zhu J."/>
            <person name="Weng Q."/>
            <person name="Mu J."/>
            <person name="Lu Y."/>
            <person name="Fan D."/>
            <person name="Liu Y."/>
            <person name="Guan J."/>
            <person name="Zhang Y."/>
            <person name="Yu S."/>
            <person name="Liu X."/>
            <person name="Zhang Y."/>
            <person name="Hong G."/>
            <person name="Han B."/>
            <person name="Choisne N."/>
            <person name="Demange N."/>
            <person name="Orjeda G."/>
            <person name="Samain S."/>
            <person name="Cattolico L."/>
            <person name="Pelletier E."/>
            <person name="Couloux A."/>
            <person name="Segurens B."/>
            <person name="Wincker P."/>
            <person name="D'Hont A."/>
            <person name="Scarpelli C."/>
            <person name="Weissenbach J."/>
            <person name="Salanoubat M."/>
            <person name="Quetier F."/>
            <person name="Yu Y."/>
            <person name="Kim H.R."/>
            <person name="Rambo T."/>
            <person name="Currie J."/>
            <person name="Collura K."/>
            <person name="Luo M."/>
            <person name="Yang T."/>
            <person name="Ammiraju J.S.S."/>
            <person name="Engler F."/>
            <person name="Soderlund C."/>
            <person name="Wing R.A."/>
            <person name="Palmer L.E."/>
            <person name="de la Bastide M."/>
            <person name="Spiegel L."/>
            <person name="Nascimento L."/>
            <person name="Zutavern T."/>
            <person name="O'Shaughnessy A."/>
            <person name="Dike S."/>
            <person name="Dedhia N."/>
            <person name="Preston R."/>
            <person name="Balija V."/>
            <person name="McCombie W.R."/>
            <person name="Chow T."/>
            <person name="Chen H."/>
            <person name="Chung M."/>
            <person name="Chen C."/>
            <person name="Shaw J."/>
            <person name="Wu H."/>
            <person name="Hsiao K."/>
            <person name="Chao Y."/>
            <person name="Chu M."/>
            <person name="Cheng C."/>
            <person name="Hour A."/>
            <person name="Lee P."/>
            <person name="Lin S."/>
            <person name="Lin Y."/>
            <person name="Liou J."/>
            <person name="Liu S."/>
            <person name="Hsing Y."/>
            <person name="Raghuvanshi S."/>
            <person name="Mohanty A."/>
            <person name="Bharti A.K."/>
            <person name="Gaur A."/>
            <person name="Gupta V."/>
            <person name="Kumar D."/>
            <person name="Ravi V."/>
            <person name="Vij S."/>
            <person name="Kapur A."/>
            <person name="Khurana P."/>
            <person name="Khurana P."/>
            <person name="Khurana J.P."/>
            <person name="Tyagi A.K."/>
            <person name="Gaikwad K."/>
            <person name="Singh A."/>
            <person name="Dalal V."/>
            <person name="Srivastava S."/>
            <person name="Dixit A."/>
            <person name="Pal A.K."/>
            <person name="Ghazi I.A."/>
            <person name="Yadav M."/>
            <person name="Pandit A."/>
            <person name="Bhargava A."/>
            <person name="Sureshbabu K."/>
            <person name="Batra K."/>
            <person name="Sharma T.R."/>
            <person name="Mohapatra T."/>
            <person name="Singh N.K."/>
            <person name="Messing J."/>
            <person name="Nelson A.B."/>
            <person name="Fuks G."/>
            <person name="Kavchok S."/>
            <person name="Keizer G."/>
            <person name="Linton E."/>
            <person name="Llaca V."/>
            <person name="Song R."/>
            <person name="Tanyolac B."/>
            <person name="Young S."/>
            <person name="Ho-Il K."/>
            <person name="Hahn J.H."/>
            <person name="Sangsakoo G."/>
            <person name="Vanavichit A."/>
            <person name="de Mattos Luiz.A.T."/>
            <person name="Zimmer P.D."/>
            <person name="Malone G."/>
            <person name="Dellagostin O."/>
            <person name="de Oliveira A.C."/>
            <person name="Bevan M."/>
            <person name="Bancroft I."/>
            <person name="Minx P."/>
            <person name="Cordum H."/>
            <person name="Wilson R."/>
            <person name="Cheng Z."/>
            <person name="Jin W."/>
            <person name="Jiang J."/>
            <person name="Leong S.A."/>
            <person name="Iwama H."/>
            <person name="Gojobori T."/>
            <person name="Itoh T."/>
            <person name="Niimura Y."/>
            <person name="Fujii Y."/>
            <person name="Habara T."/>
            <person name="Sakai H."/>
            <person name="Sato Y."/>
            <person name="Wilson G."/>
            <person name="Kumar K."/>
            <person name="McCouch S."/>
            <person name="Juretic N."/>
            <person name="Hoen D."/>
            <person name="Wright S."/>
            <person name="Bruskiewich R."/>
            <person name="Bureau T."/>
            <person name="Miyao A."/>
            <person name="Hirochika H."/>
            <person name="Nishikawa T."/>
            <person name="Kadowaki K."/>
            <person name="Sugiura M."/>
            <person name="Burr B."/>
            <person name="Sasaki T."/>
        </authorList>
    </citation>
    <scope>NUCLEOTIDE SEQUENCE [LARGE SCALE GENOMIC DNA]</scope>
    <source>
        <strain evidence="4">cv. Nipponbare</strain>
    </source>
</reference>
<dbReference type="InterPro" id="IPR008552">
    <property type="entry name" value="DUF834"/>
</dbReference>
<feature type="domain" description="DUF834" evidence="2">
    <location>
        <begin position="69"/>
        <end position="119"/>
    </location>
</feature>
<evidence type="ECO:0000313" key="3">
    <source>
        <dbReference type="EMBL" id="AAV31368.1"/>
    </source>
</evidence>
<feature type="compositionally biased region" description="Basic and acidic residues" evidence="1">
    <location>
        <begin position="15"/>
        <end position="25"/>
    </location>
</feature>
<name>Q60DI1_ORYSJ</name>
<dbReference type="Proteomes" id="UP000000763">
    <property type="component" value="Chromosome 5"/>
</dbReference>
<feature type="compositionally biased region" description="Basic and acidic residues" evidence="1">
    <location>
        <begin position="37"/>
        <end position="49"/>
    </location>
</feature>
<dbReference type="AlphaFoldDB" id="Q60DI1"/>
<evidence type="ECO:0000313" key="4">
    <source>
        <dbReference type="Proteomes" id="UP000000763"/>
    </source>
</evidence>
<sequence>MAATRRARGRPSQRGRREAARPRPDGRRRRPPARRSGGREKGGKGERRRWSTAHPGATAATEEAAGAEGGGGAARVDGDDGAPAVGDRNGEVDEVGEDAAKPKEAAPRWEAVRGDDGGGPELGGDGGERERRCELKSGEEEGRREAEPDGGDGIFSSPDLSLVEPLADFDWVAALEDGALVPELRIVHIFGVNLIEVTHFMLCVEISSSLLGYHACHHENIMLVIYF</sequence>
<feature type="region of interest" description="Disordered" evidence="1">
    <location>
        <begin position="1"/>
        <end position="157"/>
    </location>
</feature>
<proteinExistence type="predicted"/>
<gene>
    <name evidence="3" type="ORF">OSJNBa0093C16.3</name>
</gene>